<dbReference type="PANTHER" id="PTHR36129">
    <property type="entry name" value="ORGANIC SOLUTE TRANSPORTER SUBUNIT BETA-RELATED"/>
    <property type="match status" value="1"/>
</dbReference>
<feature type="compositionally biased region" description="Basic and acidic residues" evidence="1">
    <location>
        <begin position="33"/>
        <end position="54"/>
    </location>
</feature>
<feature type="compositionally biased region" description="Polar residues" evidence="1">
    <location>
        <begin position="55"/>
        <end position="66"/>
    </location>
</feature>
<dbReference type="Pfam" id="PF24562">
    <property type="entry name" value="CysR_MRC2_N"/>
    <property type="match status" value="1"/>
</dbReference>
<dbReference type="GO" id="GO:0015721">
    <property type="term" value="P:bile acid and bile salt transport"/>
    <property type="evidence" value="ECO:0007669"/>
    <property type="project" value="TreeGrafter"/>
</dbReference>
<evidence type="ECO:0000313" key="4">
    <source>
        <dbReference type="Proteomes" id="UP000186698"/>
    </source>
</evidence>
<reference evidence="5" key="1">
    <citation type="submission" date="2025-08" db="UniProtKB">
        <authorList>
            <consortium name="RefSeq"/>
        </authorList>
    </citation>
    <scope>IDENTIFICATION</scope>
    <source>
        <strain evidence="5">J_2021</strain>
        <tissue evidence="5">Erythrocytes</tissue>
    </source>
</reference>
<proteinExistence type="predicted"/>
<dbReference type="GO" id="GO:0005886">
    <property type="term" value="C:plasma membrane"/>
    <property type="evidence" value="ECO:0007669"/>
    <property type="project" value="TreeGrafter"/>
</dbReference>
<dbReference type="PROSITE" id="PS50231">
    <property type="entry name" value="RICIN_B_LECTIN"/>
    <property type="match status" value="1"/>
</dbReference>
<dbReference type="Gene3D" id="2.80.10.50">
    <property type="match status" value="1"/>
</dbReference>
<name>A0A8J1MNW6_XENLA</name>
<dbReference type="SUPFAM" id="SSF50370">
    <property type="entry name" value="Ricin B-like lectins"/>
    <property type="match status" value="1"/>
</dbReference>
<evidence type="ECO:0000256" key="2">
    <source>
        <dbReference type="SAM" id="Phobius"/>
    </source>
</evidence>
<organism evidence="4 5">
    <name type="scientific">Xenopus laevis</name>
    <name type="common">African clawed frog</name>
    <dbReference type="NCBI Taxonomy" id="8355"/>
    <lineage>
        <taxon>Eukaryota</taxon>
        <taxon>Metazoa</taxon>
        <taxon>Chordata</taxon>
        <taxon>Craniata</taxon>
        <taxon>Vertebrata</taxon>
        <taxon>Euteleostomi</taxon>
        <taxon>Amphibia</taxon>
        <taxon>Batrachia</taxon>
        <taxon>Anura</taxon>
        <taxon>Pipoidea</taxon>
        <taxon>Pipidae</taxon>
        <taxon>Xenopodinae</taxon>
        <taxon>Xenopus</taxon>
        <taxon>Xenopus</taxon>
    </lineage>
</organism>
<dbReference type="CDD" id="cd23407">
    <property type="entry name" value="beta-trefoil_Ricin_MRC1"/>
    <property type="match status" value="1"/>
</dbReference>
<evidence type="ECO:0000256" key="1">
    <source>
        <dbReference type="SAM" id="MobiDB-lite"/>
    </source>
</evidence>
<evidence type="ECO:0000259" key="3">
    <source>
        <dbReference type="Pfam" id="PF24562"/>
    </source>
</evidence>
<dbReference type="InterPro" id="IPR000772">
    <property type="entry name" value="Ricin_B_lectin"/>
</dbReference>
<dbReference type="AlphaFoldDB" id="A0A8J1MNW6"/>
<dbReference type="Proteomes" id="UP000186698">
    <property type="component" value="Chromosome 3L"/>
</dbReference>
<protein>
    <submittedName>
        <fullName evidence="5">Uncharacterized protein LOC108711673 isoform X2</fullName>
    </submittedName>
</protein>
<keyword evidence="2" id="KW-0472">Membrane</keyword>
<keyword evidence="4" id="KW-1185">Reference proteome</keyword>
<dbReference type="CTD" id="108711673"/>
<dbReference type="InterPro" id="IPR035992">
    <property type="entry name" value="Ricin_B-like_lectins"/>
</dbReference>
<gene>
    <name evidence="5" type="primary">LOC108711673</name>
</gene>
<dbReference type="GO" id="GO:0032991">
    <property type="term" value="C:protein-containing complex"/>
    <property type="evidence" value="ECO:0007669"/>
    <property type="project" value="TreeGrafter"/>
</dbReference>
<dbReference type="RefSeq" id="XP_041443113.1">
    <property type="nucleotide sequence ID" value="XM_041587179.1"/>
</dbReference>
<feature type="domain" description="Ricin B lectin" evidence="3">
    <location>
        <begin position="177"/>
        <end position="269"/>
    </location>
</feature>
<feature type="transmembrane region" description="Helical" evidence="2">
    <location>
        <begin position="133"/>
        <end position="154"/>
    </location>
</feature>
<keyword evidence="2" id="KW-0812">Transmembrane</keyword>
<dbReference type="PANTHER" id="PTHR36129:SF1">
    <property type="entry name" value="ORGANIC SOLUTE TRANSPORTER SUBUNIT BETA"/>
    <property type="match status" value="1"/>
</dbReference>
<evidence type="ECO:0000313" key="5">
    <source>
        <dbReference type="RefSeq" id="XP_041443113.1"/>
    </source>
</evidence>
<sequence length="318" mass="36229">MWQEDIGYGNNRVPSFYFRNREEEESWIQWRKEREQKGEEEAGPSRRQEGRERASSSTEGQSSQNGDRTKVPTRKTTMEDSDIYLQEDSIYEPVRDKEKGDKKRNWLRSAKFRCKEQDTKTWTSGQYRRKIRFAALSIGLVLIVSLILLAGAFAKYSAMVMEMEALKEEKQKALATGSFLIYNEAHNRCAEVRNSSSSMVLELTASSCTPTSLSQLFRWLPGARILNVAVELCVGVRGKIQSNIVLRLVPCETPQAKSWVCTNETLFGLKGERLYFNYGNNLSGVVMLFDGNGVWSRWKAHGLDGTLQNEGVCAQMCE</sequence>
<feature type="region of interest" description="Disordered" evidence="1">
    <location>
        <begin position="33"/>
        <end position="79"/>
    </location>
</feature>
<dbReference type="InterPro" id="IPR052678">
    <property type="entry name" value="OST-beta_subunit"/>
</dbReference>
<accession>A0A8J1MNW6</accession>
<keyword evidence="2" id="KW-1133">Transmembrane helix</keyword>
<dbReference type="GeneID" id="108711673"/>